<keyword evidence="1" id="KW-1133">Transmembrane helix</keyword>
<evidence type="ECO:0000313" key="3">
    <source>
        <dbReference type="Proteomes" id="UP000549913"/>
    </source>
</evidence>
<proteinExistence type="predicted"/>
<keyword evidence="1" id="KW-0812">Transmembrane</keyword>
<dbReference type="RefSeq" id="WP_179548131.1">
    <property type="nucleotide sequence ID" value="NZ_BSEW01000002.1"/>
</dbReference>
<dbReference type="EMBL" id="JACCBM010000001">
    <property type="protein sequence ID" value="NYD71111.1"/>
    <property type="molecule type" value="Genomic_DNA"/>
</dbReference>
<keyword evidence="3" id="KW-1185">Reference proteome</keyword>
<organism evidence="2 3">
    <name type="scientific">Herbiconiux flava</name>
    <dbReference type="NCBI Taxonomy" id="881268"/>
    <lineage>
        <taxon>Bacteria</taxon>
        <taxon>Bacillati</taxon>
        <taxon>Actinomycetota</taxon>
        <taxon>Actinomycetes</taxon>
        <taxon>Micrococcales</taxon>
        <taxon>Microbacteriaceae</taxon>
        <taxon>Herbiconiux</taxon>
    </lineage>
</organism>
<reference evidence="2 3" key="1">
    <citation type="submission" date="2020-07" db="EMBL/GenBank/DDBJ databases">
        <title>Sequencing the genomes of 1000 actinobacteria strains.</title>
        <authorList>
            <person name="Klenk H.-P."/>
        </authorList>
    </citation>
    <scope>NUCLEOTIDE SEQUENCE [LARGE SCALE GENOMIC DNA]</scope>
    <source>
        <strain evidence="2 3">DSM 26474</strain>
    </source>
</reference>
<accession>A0A852SQJ7</accession>
<protein>
    <submittedName>
        <fullName evidence="2">Uncharacterized protein</fullName>
    </submittedName>
</protein>
<evidence type="ECO:0000313" key="2">
    <source>
        <dbReference type="EMBL" id="NYD71111.1"/>
    </source>
</evidence>
<dbReference type="Proteomes" id="UP000549913">
    <property type="component" value="Unassembled WGS sequence"/>
</dbReference>
<dbReference type="AlphaFoldDB" id="A0A852SQJ7"/>
<comment type="caution">
    <text evidence="2">The sequence shown here is derived from an EMBL/GenBank/DDBJ whole genome shotgun (WGS) entry which is preliminary data.</text>
</comment>
<evidence type="ECO:0000256" key="1">
    <source>
        <dbReference type="SAM" id="Phobius"/>
    </source>
</evidence>
<sequence>MNVLAAIGAILLFLLGMFLFGTLANAWVFFAGILCVSGSVFLATSILSTQRRH</sequence>
<feature type="transmembrane region" description="Helical" evidence="1">
    <location>
        <begin position="28"/>
        <end position="47"/>
    </location>
</feature>
<keyword evidence="1" id="KW-0472">Membrane</keyword>
<gene>
    <name evidence="2" type="ORF">BJ984_002269</name>
</gene>
<name>A0A852SQJ7_9MICO</name>